<dbReference type="RefSeq" id="WP_130159857.1">
    <property type="nucleotide sequence ID" value="NZ_SGIS01000040.1"/>
</dbReference>
<protein>
    <submittedName>
        <fullName evidence="16">TonB-dependent receptor</fullName>
    </submittedName>
</protein>
<evidence type="ECO:0000313" key="17">
    <source>
        <dbReference type="Proteomes" id="UP000292085"/>
    </source>
</evidence>
<dbReference type="Proteomes" id="UP000292085">
    <property type="component" value="Unassembled WGS sequence"/>
</dbReference>
<sequence>MISARRLHHLLLLGTAATGTPFAQAYAQAAPTPAPETQAAPDEGLATIVVTAQRRSESLQDVPVSITSVSGKALENSNFRSVTDLQYVVPGVQFDATNGAAFQIRGVGSTSFDYSNEKSVSLVVDDVVMDAQRDTGLTGLSDIQQIDVLMGPQGTLFGKNATSGVISVTTVKPVLGQFSAKGSASYGQREDRNATLTLNVPVGDTLALRVSGFDQGQEGYGRYTTLNQPLNAFKEYGYRAKLLFQPSDRIELTYLNDYEHHWDNFIRTSVSGALPAVTALQIANGVTPGPENDDDADSKMGRTQTATWGHSLRAQIKIGRDTLTSITAYRETKYIGDAPANLVPADKFAFLPYNQGTIHTRKISQELRWASPTGGFVEYLGGLFYNRLRNDSTQLQWATLGTPLVSSAGVPLTKFYTLTGAIGDPGNAARFKATNTSEAAFGQLKFNVTPRASLAFSGRYTHDDNSQAYTFFWIDPLPLTGVNATFTPTSAAPVQPFGEIKSDNFSYRIAGQYKLDRHVMLYATWSTGYKPGGPGFVGNNYSPYKDETVKSIEAGIKTELFDRRVRLNFDLFSSKFTNFQTSLVTFVPGNPLAVVAIGNAGGLRSRGAEATFAWRATDALTLSGGLTYTDARFTDYAYNATTNYAGTRLTNAPEWQGNISATYEREIGGNLRVRGNLDYAYRSKVWTVIGQPAYSEIPGYGIANGRISLSPTNRDFEFGVYGRNLFDTYYSAAFQQYSTLSLVHYIARDAHRTVGVFAKFGF</sequence>
<dbReference type="OrthoDB" id="9760333at2"/>
<evidence type="ECO:0000256" key="9">
    <source>
        <dbReference type="ARBA" id="ARBA00023136"/>
    </source>
</evidence>
<dbReference type="GO" id="GO:0006826">
    <property type="term" value="P:iron ion transport"/>
    <property type="evidence" value="ECO:0007669"/>
    <property type="project" value="UniProtKB-KW"/>
</dbReference>
<dbReference type="EMBL" id="SGIS01000040">
    <property type="protein sequence ID" value="RZF61033.1"/>
    <property type="molecule type" value="Genomic_DNA"/>
</dbReference>
<accession>A0A4Q6XLZ7</accession>
<keyword evidence="3 11" id="KW-1134">Transmembrane beta strand</keyword>
<evidence type="ECO:0000256" key="11">
    <source>
        <dbReference type="PROSITE-ProRule" id="PRU01360"/>
    </source>
</evidence>
<evidence type="ECO:0000256" key="7">
    <source>
        <dbReference type="ARBA" id="ARBA00023065"/>
    </source>
</evidence>
<dbReference type="PANTHER" id="PTHR32552:SF81">
    <property type="entry name" value="TONB-DEPENDENT OUTER MEMBRANE RECEPTOR"/>
    <property type="match status" value="1"/>
</dbReference>
<evidence type="ECO:0000259" key="15">
    <source>
        <dbReference type="Pfam" id="PF07715"/>
    </source>
</evidence>
<keyword evidence="5 11" id="KW-0812">Transmembrane</keyword>
<gene>
    <name evidence="16" type="ORF">EWE75_19915</name>
</gene>
<keyword evidence="13" id="KW-0732">Signal</keyword>
<dbReference type="GO" id="GO:0009279">
    <property type="term" value="C:cell outer membrane"/>
    <property type="evidence" value="ECO:0007669"/>
    <property type="project" value="UniProtKB-SubCell"/>
</dbReference>
<evidence type="ECO:0000256" key="5">
    <source>
        <dbReference type="ARBA" id="ARBA00022692"/>
    </source>
</evidence>
<evidence type="ECO:0000313" key="16">
    <source>
        <dbReference type="EMBL" id="RZF61033.1"/>
    </source>
</evidence>
<dbReference type="PROSITE" id="PS52016">
    <property type="entry name" value="TONB_DEPENDENT_REC_3"/>
    <property type="match status" value="1"/>
</dbReference>
<keyword evidence="7" id="KW-0406">Ion transport</keyword>
<dbReference type="Pfam" id="PF07715">
    <property type="entry name" value="Plug"/>
    <property type="match status" value="1"/>
</dbReference>
<dbReference type="InterPro" id="IPR000531">
    <property type="entry name" value="Beta-barrel_TonB"/>
</dbReference>
<dbReference type="PANTHER" id="PTHR32552">
    <property type="entry name" value="FERRICHROME IRON RECEPTOR-RELATED"/>
    <property type="match status" value="1"/>
</dbReference>
<keyword evidence="4" id="KW-0410">Iron transport</keyword>
<keyword evidence="17" id="KW-1185">Reference proteome</keyword>
<keyword evidence="10 11" id="KW-0998">Cell outer membrane</keyword>
<feature type="domain" description="TonB-dependent receptor-like beta-barrel" evidence="14">
    <location>
        <begin position="261"/>
        <end position="725"/>
    </location>
</feature>
<dbReference type="SUPFAM" id="SSF56935">
    <property type="entry name" value="Porins"/>
    <property type="match status" value="1"/>
</dbReference>
<feature type="chain" id="PRO_5020843628" evidence="13">
    <location>
        <begin position="26"/>
        <end position="762"/>
    </location>
</feature>
<dbReference type="InterPro" id="IPR039426">
    <property type="entry name" value="TonB-dep_rcpt-like"/>
</dbReference>
<keyword evidence="8 12" id="KW-0798">TonB box</keyword>
<evidence type="ECO:0000256" key="10">
    <source>
        <dbReference type="ARBA" id="ARBA00023237"/>
    </source>
</evidence>
<dbReference type="AlphaFoldDB" id="A0A4Q6XLZ7"/>
<feature type="domain" description="TonB-dependent receptor plug" evidence="15">
    <location>
        <begin position="59"/>
        <end position="165"/>
    </location>
</feature>
<evidence type="ECO:0000256" key="6">
    <source>
        <dbReference type="ARBA" id="ARBA00023004"/>
    </source>
</evidence>
<reference evidence="16 17" key="1">
    <citation type="submission" date="2019-02" db="EMBL/GenBank/DDBJ databases">
        <authorList>
            <person name="Li Y."/>
        </authorList>
    </citation>
    <scope>NUCLEOTIDE SEQUENCE [LARGE SCALE GENOMIC DNA]</scope>
    <source>
        <strain evidence="16 17">3-7</strain>
    </source>
</reference>
<comment type="caution">
    <text evidence="16">The sequence shown here is derived from an EMBL/GenBank/DDBJ whole genome shotgun (WGS) entry which is preliminary data.</text>
</comment>
<evidence type="ECO:0000259" key="14">
    <source>
        <dbReference type="Pfam" id="PF00593"/>
    </source>
</evidence>
<dbReference type="InterPro" id="IPR012910">
    <property type="entry name" value="Plug_dom"/>
</dbReference>
<dbReference type="Pfam" id="PF00593">
    <property type="entry name" value="TonB_dep_Rec_b-barrel"/>
    <property type="match status" value="1"/>
</dbReference>
<keyword evidence="9 11" id="KW-0472">Membrane</keyword>
<evidence type="ECO:0000256" key="13">
    <source>
        <dbReference type="SAM" id="SignalP"/>
    </source>
</evidence>
<evidence type="ECO:0000256" key="2">
    <source>
        <dbReference type="ARBA" id="ARBA00022448"/>
    </source>
</evidence>
<name>A0A4Q6XLZ7_9SPHN</name>
<comment type="similarity">
    <text evidence="11 12">Belongs to the TonB-dependent receptor family.</text>
</comment>
<evidence type="ECO:0000256" key="1">
    <source>
        <dbReference type="ARBA" id="ARBA00004571"/>
    </source>
</evidence>
<proteinExistence type="inferred from homology"/>
<evidence type="ECO:0000256" key="3">
    <source>
        <dbReference type="ARBA" id="ARBA00022452"/>
    </source>
</evidence>
<keyword evidence="2 11" id="KW-0813">Transport</keyword>
<organism evidence="16 17">
    <name type="scientific">Sphingomonas populi</name>
    <dbReference type="NCBI Taxonomy" id="2484750"/>
    <lineage>
        <taxon>Bacteria</taxon>
        <taxon>Pseudomonadati</taxon>
        <taxon>Pseudomonadota</taxon>
        <taxon>Alphaproteobacteria</taxon>
        <taxon>Sphingomonadales</taxon>
        <taxon>Sphingomonadaceae</taxon>
        <taxon>Sphingomonas</taxon>
    </lineage>
</organism>
<dbReference type="Gene3D" id="2.40.170.20">
    <property type="entry name" value="TonB-dependent receptor, beta-barrel domain"/>
    <property type="match status" value="1"/>
</dbReference>
<keyword evidence="6" id="KW-0408">Iron</keyword>
<dbReference type="InterPro" id="IPR036942">
    <property type="entry name" value="Beta-barrel_TonB_sf"/>
</dbReference>
<keyword evidence="16" id="KW-0675">Receptor</keyword>
<evidence type="ECO:0000256" key="8">
    <source>
        <dbReference type="ARBA" id="ARBA00023077"/>
    </source>
</evidence>
<evidence type="ECO:0000256" key="4">
    <source>
        <dbReference type="ARBA" id="ARBA00022496"/>
    </source>
</evidence>
<evidence type="ECO:0000256" key="12">
    <source>
        <dbReference type="RuleBase" id="RU003357"/>
    </source>
</evidence>
<feature type="signal peptide" evidence="13">
    <location>
        <begin position="1"/>
        <end position="25"/>
    </location>
</feature>
<comment type="subcellular location">
    <subcellularLocation>
        <location evidence="1 11">Cell outer membrane</location>
        <topology evidence="1 11">Multi-pass membrane protein</topology>
    </subcellularLocation>
</comment>